<sequence length="132" mass="15632">MCQVYRHNLTTKSLINYHFVWSSRRKRKVLKGMVAIRLRELIEEVCPDLEVEILTLDIHPNYVHAFLDCPPKIAPHQIIHRIKAYTARHLRKEFEHLLVLPSIWTRSYLVSTSETISQEIIEDYVKNQGKRG</sequence>
<organism evidence="2 3">
    <name type="scientific">Limnospira platensis NIES-46</name>
    <dbReference type="NCBI Taxonomy" id="1236695"/>
    <lineage>
        <taxon>Bacteria</taxon>
        <taxon>Bacillati</taxon>
        <taxon>Cyanobacteriota</taxon>
        <taxon>Cyanophyceae</taxon>
        <taxon>Oscillatoriophycideae</taxon>
        <taxon>Oscillatoriales</taxon>
        <taxon>Sirenicapillariaceae</taxon>
        <taxon>Limnospira</taxon>
    </lineage>
</organism>
<dbReference type="SMART" id="SM01321">
    <property type="entry name" value="Y1_Tnp"/>
    <property type="match status" value="1"/>
</dbReference>
<dbReference type="NCBIfam" id="NF033573">
    <property type="entry name" value="transpos_IS200"/>
    <property type="match status" value="1"/>
</dbReference>
<evidence type="ECO:0000259" key="1">
    <source>
        <dbReference type="SMART" id="SM01321"/>
    </source>
</evidence>
<feature type="domain" description="Transposase IS200-like" evidence="1">
    <location>
        <begin position="12"/>
        <end position="128"/>
    </location>
</feature>
<dbReference type="SUPFAM" id="SSF143422">
    <property type="entry name" value="Transposase IS200-like"/>
    <property type="match status" value="1"/>
</dbReference>
<dbReference type="Gene3D" id="3.30.70.1290">
    <property type="entry name" value="Transposase IS200-like"/>
    <property type="match status" value="1"/>
</dbReference>
<gene>
    <name evidence="2" type="ORF">NIES46_11310</name>
</gene>
<proteinExistence type="predicted"/>
<evidence type="ECO:0000313" key="2">
    <source>
        <dbReference type="EMBL" id="GCE93082.1"/>
    </source>
</evidence>
<accession>A0A5M3T3B0</accession>
<name>A0A5M3T3B0_LIMPL</name>
<dbReference type="GeneID" id="301682033"/>
<dbReference type="PANTHER" id="PTHR33360:SF2">
    <property type="entry name" value="TRANSPOSASE FOR INSERTION SEQUENCE ELEMENT IS200"/>
    <property type="match status" value="1"/>
</dbReference>
<dbReference type="Pfam" id="PF01797">
    <property type="entry name" value="Y1_Tnp"/>
    <property type="match status" value="1"/>
</dbReference>
<evidence type="ECO:0000313" key="3">
    <source>
        <dbReference type="Proteomes" id="UP000326169"/>
    </source>
</evidence>
<dbReference type="PANTHER" id="PTHR33360">
    <property type="entry name" value="TRANSPOSASE FOR INSERTION SEQUENCE ELEMENT IS200"/>
    <property type="match status" value="1"/>
</dbReference>
<comment type="caution">
    <text evidence="2">The sequence shown here is derived from an EMBL/GenBank/DDBJ whole genome shotgun (WGS) entry which is preliminary data.</text>
</comment>
<dbReference type="InterPro" id="IPR002686">
    <property type="entry name" value="Transposase_17"/>
</dbReference>
<dbReference type="EMBL" id="BIMW01000060">
    <property type="protein sequence ID" value="GCE93082.1"/>
    <property type="molecule type" value="Genomic_DNA"/>
</dbReference>
<dbReference type="InterPro" id="IPR036515">
    <property type="entry name" value="Transposase_17_sf"/>
</dbReference>
<keyword evidence="3" id="KW-1185">Reference proteome</keyword>
<dbReference type="RefSeq" id="WP_014276013.1">
    <property type="nucleotide sequence ID" value="NZ_BIMW01000060.1"/>
</dbReference>
<protein>
    <submittedName>
        <fullName evidence="2">Transposase</fullName>
    </submittedName>
</protein>
<dbReference type="Proteomes" id="UP000326169">
    <property type="component" value="Unassembled WGS sequence"/>
</dbReference>
<reference evidence="2 3" key="1">
    <citation type="journal article" date="2019" name="J Genomics">
        <title>The Draft Genome of a Hydrogen-producing Cyanobacterium, Arthrospira platensis NIES-46.</title>
        <authorList>
            <person name="Suzuki S."/>
            <person name="Yamaguchi H."/>
            <person name="Kawachi M."/>
        </authorList>
    </citation>
    <scope>NUCLEOTIDE SEQUENCE [LARGE SCALE GENOMIC DNA]</scope>
    <source>
        <strain evidence="2 3">NIES-46</strain>
    </source>
</reference>